<accession>A0AAD5ZJK2</accession>
<dbReference type="EMBL" id="JAMRDG010000001">
    <property type="protein sequence ID" value="KAJ3698976.1"/>
    <property type="molecule type" value="Genomic_DNA"/>
</dbReference>
<dbReference type="Proteomes" id="UP001210211">
    <property type="component" value="Unassembled WGS sequence"/>
</dbReference>
<keyword evidence="1" id="KW-0479">Metal-binding</keyword>
<dbReference type="GO" id="GO:0061630">
    <property type="term" value="F:ubiquitin protein ligase activity"/>
    <property type="evidence" value="ECO:0007669"/>
    <property type="project" value="TreeGrafter"/>
</dbReference>
<dbReference type="CDD" id="cd16454">
    <property type="entry name" value="RING-H2_PA-TM-RING"/>
    <property type="match status" value="1"/>
</dbReference>
<keyword evidence="2 4" id="KW-0863">Zinc-finger</keyword>
<reference evidence="7 8" key="1">
    <citation type="journal article" date="2022" name="Cell">
        <title>Repeat-based holocentromeres influence genome architecture and karyotype evolution.</title>
        <authorList>
            <person name="Hofstatter P.G."/>
            <person name="Thangavel G."/>
            <person name="Lux T."/>
            <person name="Neumann P."/>
            <person name="Vondrak T."/>
            <person name="Novak P."/>
            <person name="Zhang M."/>
            <person name="Costa L."/>
            <person name="Castellani M."/>
            <person name="Scott A."/>
            <person name="Toegelov H."/>
            <person name="Fuchs J."/>
            <person name="Mata-Sucre Y."/>
            <person name="Dias Y."/>
            <person name="Vanzela A.L.L."/>
            <person name="Huettel B."/>
            <person name="Almeida C.C.S."/>
            <person name="Simkova H."/>
            <person name="Souza G."/>
            <person name="Pedrosa-Harand A."/>
            <person name="Macas J."/>
            <person name="Mayer K.F.X."/>
            <person name="Houben A."/>
            <person name="Marques A."/>
        </authorList>
    </citation>
    <scope>NUCLEOTIDE SEQUENCE [LARGE SCALE GENOMIC DNA]</scope>
    <source>
        <strain evidence="7">RhyTen1mFocal</strain>
    </source>
</reference>
<evidence type="ECO:0000313" key="7">
    <source>
        <dbReference type="EMBL" id="KAJ3698976.1"/>
    </source>
</evidence>
<dbReference type="GO" id="GO:0005634">
    <property type="term" value="C:nucleus"/>
    <property type="evidence" value="ECO:0007669"/>
    <property type="project" value="TreeGrafter"/>
</dbReference>
<evidence type="ECO:0000256" key="4">
    <source>
        <dbReference type="PROSITE-ProRule" id="PRU00175"/>
    </source>
</evidence>
<evidence type="ECO:0000256" key="5">
    <source>
        <dbReference type="SAM" id="MobiDB-lite"/>
    </source>
</evidence>
<dbReference type="PANTHER" id="PTHR45931">
    <property type="entry name" value="SI:CH211-59O9.10"/>
    <property type="match status" value="1"/>
</dbReference>
<dbReference type="Gene3D" id="3.30.40.10">
    <property type="entry name" value="Zinc/RING finger domain, C3HC4 (zinc finger)"/>
    <property type="match status" value="1"/>
</dbReference>
<evidence type="ECO:0000256" key="1">
    <source>
        <dbReference type="ARBA" id="ARBA00022723"/>
    </source>
</evidence>
<sequence>MHIAIMAGMLPGVEFARKRRLRQCSISGLETHLGINSMQPRNSLSKELHGWSLGSIAREAKERLDEKFRSQRASVIKRHNSSDSLRPDNWKASSNDEGQRIASKLQREVYSSSKKGMRKLISWSKLGWKASDIPAECTVCLEEFKTGDVLVHLPCAHRFHSSCVVPWLESNSHCPVCRTTVCAET</sequence>
<evidence type="ECO:0000256" key="3">
    <source>
        <dbReference type="ARBA" id="ARBA00022833"/>
    </source>
</evidence>
<name>A0AAD5ZJK2_9POAL</name>
<proteinExistence type="predicted"/>
<dbReference type="AlphaFoldDB" id="A0AAD5ZJK2"/>
<dbReference type="InterPro" id="IPR051834">
    <property type="entry name" value="RING_finger_E3_ligase"/>
</dbReference>
<keyword evidence="3" id="KW-0862">Zinc</keyword>
<dbReference type="PANTHER" id="PTHR45931:SF3">
    <property type="entry name" value="RING ZINC FINGER-CONTAINING PROTEIN"/>
    <property type="match status" value="1"/>
</dbReference>
<dbReference type="PROSITE" id="PS50089">
    <property type="entry name" value="ZF_RING_2"/>
    <property type="match status" value="1"/>
</dbReference>
<dbReference type="SUPFAM" id="SSF57850">
    <property type="entry name" value="RING/U-box"/>
    <property type="match status" value="1"/>
</dbReference>
<dbReference type="InterPro" id="IPR001841">
    <property type="entry name" value="Znf_RING"/>
</dbReference>
<keyword evidence="8" id="KW-1185">Reference proteome</keyword>
<evidence type="ECO:0000256" key="2">
    <source>
        <dbReference type="ARBA" id="ARBA00022771"/>
    </source>
</evidence>
<organism evidence="7 8">
    <name type="scientific">Rhynchospora tenuis</name>
    <dbReference type="NCBI Taxonomy" id="198213"/>
    <lineage>
        <taxon>Eukaryota</taxon>
        <taxon>Viridiplantae</taxon>
        <taxon>Streptophyta</taxon>
        <taxon>Embryophyta</taxon>
        <taxon>Tracheophyta</taxon>
        <taxon>Spermatophyta</taxon>
        <taxon>Magnoliopsida</taxon>
        <taxon>Liliopsida</taxon>
        <taxon>Poales</taxon>
        <taxon>Cyperaceae</taxon>
        <taxon>Cyperoideae</taxon>
        <taxon>Rhynchosporeae</taxon>
        <taxon>Rhynchospora</taxon>
    </lineage>
</organism>
<dbReference type="GO" id="GO:0006511">
    <property type="term" value="P:ubiquitin-dependent protein catabolic process"/>
    <property type="evidence" value="ECO:0007669"/>
    <property type="project" value="TreeGrafter"/>
</dbReference>
<protein>
    <recommendedName>
        <fullName evidence="6">RING-type domain-containing protein</fullName>
    </recommendedName>
</protein>
<comment type="caution">
    <text evidence="7">The sequence shown here is derived from an EMBL/GenBank/DDBJ whole genome shotgun (WGS) entry which is preliminary data.</text>
</comment>
<dbReference type="Pfam" id="PF13639">
    <property type="entry name" value="zf-RING_2"/>
    <property type="match status" value="1"/>
</dbReference>
<gene>
    <name evidence="7" type="ORF">LUZ61_002681</name>
</gene>
<evidence type="ECO:0000313" key="8">
    <source>
        <dbReference type="Proteomes" id="UP001210211"/>
    </source>
</evidence>
<feature type="region of interest" description="Disordered" evidence="5">
    <location>
        <begin position="75"/>
        <end position="98"/>
    </location>
</feature>
<evidence type="ECO:0000259" key="6">
    <source>
        <dbReference type="PROSITE" id="PS50089"/>
    </source>
</evidence>
<dbReference type="InterPro" id="IPR013083">
    <property type="entry name" value="Znf_RING/FYVE/PHD"/>
</dbReference>
<dbReference type="GO" id="GO:0008270">
    <property type="term" value="F:zinc ion binding"/>
    <property type="evidence" value="ECO:0007669"/>
    <property type="project" value="UniProtKB-KW"/>
</dbReference>
<feature type="domain" description="RING-type" evidence="6">
    <location>
        <begin position="137"/>
        <end position="178"/>
    </location>
</feature>
<dbReference type="SMART" id="SM00184">
    <property type="entry name" value="RING"/>
    <property type="match status" value="1"/>
</dbReference>